<reference evidence="7 8" key="1">
    <citation type="submission" date="2011-08" db="EMBL/GenBank/DDBJ databases">
        <title>The Genome Sequence of Clostridium hathewayi WAL-18680.</title>
        <authorList>
            <consortium name="The Broad Institute Genome Sequencing Platform"/>
            <person name="Earl A."/>
            <person name="Ward D."/>
            <person name="Feldgarden M."/>
            <person name="Gevers D."/>
            <person name="Finegold S.M."/>
            <person name="Summanen P.H."/>
            <person name="Molitoris D.R."/>
            <person name="Song M."/>
            <person name="Daigneault M."/>
            <person name="Allen-Vercoe E."/>
            <person name="Young S.K."/>
            <person name="Zeng Q."/>
            <person name="Gargeya S."/>
            <person name="Fitzgerald M."/>
            <person name="Haas B."/>
            <person name="Abouelleil A."/>
            <person name="Alvarado L."/>
            <person name="Arachchi H.M."/>
            <person name="Berlin A."/>
            <person name="Brown A."/>
            <person name="Chapman S.B."/>
            <person name="Chen Z."/>
            <person name="Dunbar C."/>
            <person name="Freedman E."/>
            <person name="Gearin G."/>
            <person name="Gellesch M."/>
            <person name="Goldberg J."/>
            <person name="Griggs A."/>
            <person name="Gujja S."/>
            <person name="Heiman D."/>
            <person name="Howarth C."/>
            <person name="Larson L."/>
            <person name="Lui A."/>
            <person name="MacDonald P.J.P."/>
            <person name="Montmayeur A."/>
            <person name="Murphy C."/>
            <person name="Neiman D."/>
            <person name="Pearson M."/>
            <person name="Priest M."/>
            <person name="Roberts A."/>
            <person name="Saif S."/>
            <person name="Shea T."/>
            <person name="Shenoy N."/>
            <person name="Sisk P."/>
            <person name="Stolte C."/>
            <person name="Sykes S."/>
            <person name="Wortman J."/>
            <person name="Nusbaum C."/>
            <person name="Birren B."/>
        </authorList>
    </citation>
    <scope>NUCLEOTIDE SEQUENCE [LARGE SCALE GENOMIC DNA]</scope>
    <source>
        <strain evidence="7 8">WAL-18680</strain>
    </source>
</reference>
<feature type="transmembrane region" description="Helical" evidence="6">
    <location>
        <begin position="243"/>
        <end position="262"/>
    </location>
</feature>
<keyword evidence="8" id="KW-1185">Reference proteome</keyword>
<evidence type="ECO:0000256" key="5">
    <source>
        <dbReference type="ARBA" id="ARBA00023136"/>
    </source>
</evidence>
<dbReference type="CDD" id="cd06579">
    <property type="entry name" value="TM_PBP1_transp_AraH_like"/>
    <property type="match status" value="1"/>
</dbReference>
<dbReference type="HOGENOM" id="CLU_028880_4_3_9"/>
<comment type="caution">
    <text evidence="7">The sequence shown here is derived from an EMBL/GenBank/DDBJ whole genome shotgun (WGS) entry which is preliminary data.</text>
</comment>
<accession>G5IKN6</accession>
<evidence type="ECO:0000256" key="1">
    <source>
        <dbReference type="ARBA" id="ARBA00004651"/>
    </source>
</evidence>
<gene>
    <name evidence="7" type="ORF">HMPREF9473_04064</name>
</gene>
<feature type="transmembrane region" description="Helical" evidence="6">
    <location>
        <begin position="297"/>
        <end position="313"/>
    </location>
</feature>
<dbReference type="OrthoDB" id="9789111at2"/>
<dbReference type="InterPro" id="IPR001851">
    <property type="entry name" value="ABC_transp_permease"/>
</dbReference>
<dbReference type="PATRIC" id="fig|742737.3.peg.4048"/>
<feature type="transmembrane region" description="Helical" evidence="6">
    <location>
        <begin position="123"/>
        <end position="142"/>
    </location>
</feature>
<dbReference type="Pfam" id="PF02653">
    <property type="entry name" value="BPD_transp_2"/>
    <property type="match status" value="1"/>
</dbReference>
<name>G5IKN6_9FIRM</name>
<keyword evidence="5 6" id="KW-0472">Membrane</keyword>
<feature type="transmembrane region" description="Helical" evidence="6">
    <location>
        <begin position="269"/>
        <end position="291"/>
    </location>
</feature>
<evidence type="ECO:0000256" key="4">
    <source>
        <dbReference type="ARBA" id="ARBA00022989"/>
    </source>
</evidence>
<evidence type="ECO:0000313" key="8">
    <source>
        <dbReference type="Proteomes" id="UP000005384"/>
    </source>
</evidence>
<protein>
    <recommendedName>
        <fullName evidence="9">ABC transporter permease</fullName>
    </recommendedName>
</protein>
<dbReference type="PANTHER" id="PTHR32196:SF72">
    <property type="entry name" value="RIBOSE IMPORT PERMEASE PROTEIN RBSC"/>
    <property type="match status" value="1"/>
</dbReference>
<feature type="transmembrane region" description="Helical" evidence="6">
    <location>
        <begin position="162"/>
        <end position="184"/>
    </location>
</feature>
<dbReference type="RefSeq" id="WP_006782055.1">
    <property type="nucleotide sequence ID" value="NZ_CP040506.1"/>
</dbReference>
<keyword evidence="2" id="KW-1003">Cell membrane</keyword>
<evidence type="ECO:0008006" key="9">
    <source>
        <dbReference type="Google" id="ProtNLM"/>
    </source>
</evidence>
<keyword evidence="3 6" id="KW-0812">Transmembrane</keyword>
<comment type="subcellular location">
    <subcellularLocation>
        <location evidence="1">Cell membrane</location>
        <topology evidence="1">Multi-pass membrane protein</topology>
    </subcellularLocation>
</comment>
<keyword evidence="4 6" id="KW-1133">Transmembrane helix</keyword>
<evidence type="ECO:0000256" key="2">
    <source>
        <dbReference type="ARBA" id="ARBA00022475"/>
    </source>
</evidence>
<organism evidence="7 8">
    <name type="scientific">Hungatella hathewayi WAL-18680</name>
    <dbReference type="NCBI Taxonomy" id="742737"/>
    <lineage>
        <taxon>Bacteria</taxon>
        <taxon>Bacillati</taxon>
        <taxon>Bacillota</taxon>
        <taxon>Clostridia</taxon>
        <taxon>Lachnospirales</taxon>
        <taxon>Lachnospiraceae</taxon>
        <taxon>Hungatella</taxon>
    </lineage>
</organism>
<feature type="transmembrane region" description="Helical" evidence="6">
    <location>
        <begin position="217"/>
        <end position="237"/>
    </location>
</feature>
<dbReference type="PANTHER" id="PTHR32196">
    <property type="entry name" value="ABC TRANSPORTER PERMEASE PROTEIN YPHD-RELATED-RELATED"/>
    <property type="match status" value="1"/>
</dbReference>
<evidence type="ECO:0000256" key="3">
    <source>
        <dbReference type="ARBA" id="ARBA00022692"/>
    </source>
</evidence>
<dbReference type="AlphaFoldDB" id="G5IKN6"/>
<proteinExistence type="predicted"/>
<dbReference type="EMBL" id="ADLN01000112">
    <property type="protein sequence ID" value="EHI57968.1"/>
    <property type="molecule type" value="Genomic_DNA"/>
</dbReference>
<dbReference type="GO" id="GO:0005886">
    <property type="term" value="C:plasma membrane"/>
    <property type="evidence" value="ECO:0007669"/>
    <property type="project" value="UniProtKB-SubCell"/>
</dbReference>
<evidence type="ECO:0000256" key="6">
    <source>
        <dbReference type="SAM" id="Phobius"/>
    </source>
</evidence>
<feature type="transmembrane region" description="Helical" evidence="6">
    <location>
        <begin position="93"/>
        <end position="116"/>
    </location>
</feature>
<dbReference type="GO" id="GO:0022857">
    <property type="term" value="F:transmembrane transporter activity"/>
    <property type="evidence" value="ECO:0007669"/>
    <property type="project" value="InterPro"/>
</dbReference>
<sequence length="321" mass="33196">MKNAKFSLKDMMKVKELGALLPLILLVVIASAVNPAFLSTNNLFDILRTTSYTTILAVPLTMLMSSGRMDMSIAATTALGGIIAAMAETSGVPLPFAILLGVLAGALIGLCNAVLVDYFGLPGFIATLAVSNVVEGISAVITNNNPIPGISSSFKAIAQTRLGGRLTITVIYALILAAIGYVVMNRMKIGRMILAVGGNSEAANLAGIDVKKIHTGLFVLVGIFGALSGVLYCSRFSSAQLTAGAGTSLTIMSSVIIGGTAMRGGSGTIVGSVLGCMLFAVITNALVVMGISTNWQNVVYGLILVAALLIDYFRQKSARRA</sequence>
<dbReference type="Proteomes" id="UP000005384">
    <property type="component" value="Unassembled WGS sequence"/>
</dbReference>
<evidence type="ECO:0000313" key="7">
    <source>
        <dbReference type="EMBL" id="EHI57968.1"/>
    </source>
</evidence>